<gene>
    <name evidence="1" type="ORF">HUG15_02650</name>
</gene>
<name>A0A7T6Z0W6_9BACI</name>
<dbReference type="KEGG" id="scia:HUG15_02650"/>
<dbReference type="EMBL" id="CP054705">
    <property type="protein sequence ID" value="QQK74607.1"/>
    <property type="molecule type" value="Genomic_DNA"/>
</dbReference>
<proteinExistence type="predicted"/>
<dbReference type="Proteomes" id="UP000595823">
    <property type="component" value="Chromosome"/>
</dbReference>
<organism evidence="1 2">
    <name type="scientific">Salicibibacter cibarius</name>
    <dbReference type="NCBI Taxonomy" id="2743000"/>
    <lineage>
        <taxon>Bacteria</taxon>
        <taxon>Bacillati</taxon>
        <taxon>Bacillota</taxon>
        <taxon>Bacilli</taxon>
        <taxon>Bacillales</taxon>
        <taxon>Bacillaceae</taxon>
        <taxon>Salicibibacter</taxon>
    </lineage>
</organism>
<reference evidence="1 2" key="1">
    <citation type="submission" date="2020-06" db="EMBL/GenBank/DDBJ databases">
        <title>Genomic analysis of Salicibibacter sp. NKC5-3.</title>
        <authorList>
            <person name="Oh Y.J."/>
        </authorList>
    </citation>
    <scope>NUCLEOTIDE SEQUENCE [LARGE SCALE GENOMIC DNA]</scope>
    <source>
        <strain evidence="1 2">NKC5-3</strain>
    </source>
</reference>
<evidence type="ECO:0000313" key="2">
    <source>
        <dbReference type="Proteomes" id="UP000595823"/>
    </source>
</evidence>
<evidence type="ECO:0000313" key="1">
    <source>
        <dbReference type="EMBL" id="QQK74607.1"/>
    </source>
</evidence>
<keyword evidence="2" id="KW-1185">Reference proteome</keyword>
<dbReference type="AlphaFoldDB" id="A0A7T6Z0W6"/>
<sequence length="52" mass="5680">MIGVSSNKGGVELGFVEEGDKVKQAGYVHSVELTHVGVGSFDLIKIKEEFEW</sequence>
<protein>
    <submittedName>
        <fullName evidence="1">Uncharacterized protein</fullName>
    </submittedName>
</protein>
<accession>A0A7T6Z0W6</accession>